<comment type="caution">
    <text evidence="13">The sequence shown here is derived from an EMBL/GenBank/DDBJ whole genome shotgun (WGS) entry which is preliminary data.</text>
</comment>
<reference evidence="13 14" key="2">
    <citation type="submission" date="2015-05" db="EMBL/GenBank/DDBJ databases">
        <authorList>
            <person name="Morales-Cruz A."/>
            <person name="Amrine K.C."/>
            <person name="Cantu D."/>
        </authorList>
    </citation>
    <scope>NUCLEOTIDE SEQUENCE [LARGE SCALE GENOMIC DNA]</scope>
    <source>
        <strain evidence="13">DA912</strain>
    </source>
</reference>
<evidence type="ECO:0000256" key="3">
    <source>
        <dbReference type="ARBA" id="ARBA00004906"/>
    </source>
</evidence>
<feature type="transmembrane region" description="Helical" evidence="10">
    <location>
        <begin position="371"/>
        <end position="389"/>
    </location>
</feature>
<evidence type="ECO:0000313" key="14">
    <source>
        <dbReference type="Proteomes" id="UP000034680"/>
    </source>
</evidence>
<dbReference type="EC" id="2.3.2.27" evidence="4"/>
<keyword evidence="14" id="KW-1185">Reference proteome</keyword>
<feature type="signal peptide" evidence="11">
    <location>
        <begin position="1"/>
        <end position="26"/>
    </location>
</feature>
<keyword evidence="9 10" id="KW-0472">Membrane</keyword>
<dbReference type="Proteomes" id="UP000034680">
    <property type="component" value="Unassembled WGS sequence"/>
</dbReference>
<feature type="transmembrane region" description="Helical" evidence="10">
    <location>
        <begin position="597"/>
        <end position="617"/>
    </location>
</feature>
<keyword evidence="7" id="KW-0833">Ubl conjugation pathway</keyword>
<gene>
    <name evidence="13" type="ORF">UCDDA912_g03301</name>
</gene>
<keyword evidence="6 10" id="KW-0812">Transmembrane</keyword>
<dbReference type="STRING" id="1214573.A0A0G2FRA0"/>
<feature type="domain" description="SWEET-like" evidence="12">
    <location>
        <begin position="543"/>
        <end position="660"/>
    </location>
</feature>
<keyword evidence="5" id="KW-0808">Transferase</keyword>
<comment type="pathway">
    <text evidence="3">Protein modification; protein ubiquitination.</text>
</comment>
<evidence type="ECO:0000256" key="7">
    <source>
        <dbReference type="ARBA" id="ARBA00022786"/>
    </source>
</evidence>
<feature type="transmembrane region" description="Helical" evidence="10">
    <location>
        <begin position="539"/>
        <end position="561"/>
    </location>
</feature>
<comment type="subcellular location">
    <subcellularLocation>
        <location evidence="2">Endomembrane system</location>
        <topology evidence="2">Multi-pass membrane protein</topology>
    </subcellularLocation>
</comment>
<keyword evidence="8 10" id="KW-1133">Transmembrane helix</keyword>
<evidence type="ECO:0000256" key="6">
    <source>
        <dbReference type="ARBA" id="ARBA00022692"/>
    </source>
</evidence>
<name>A0A0G2FRA0_9PEZI</name>
<evidence type="ECO:0000256" key="4">
    <source>
        <dbReference type="ARBA" id="ARBA00012483"/>
    </source>
</evidence>
<dbReference type="EMBL" id="LCUC01000111">
    <property type="protein sequence ID" value="KKY36717.1"/>
    <property type="molecule type" value="Genomic_DNA"/>
</dbReference>
<feature type="chain" id="PRO_5002544330" description="RING-type E3 ubiquitin transferase" evidence="11">
    <location>
        <begin position="27"/>
        <end position="1147"/>
    </location>
</feature>
<sequence length="1147" mass="127622">MPPPHQENLRVLAIILIIFWLTTSSGDGQAGYFATPFLTQERLERQRHSFSVLNSTKWGDFNPRQAGDPPNGTEHTRYINITGFRQGDGLAWEDLVRGSWTRREASSPRTWSDYNFTAMTPGVSWSGTHGEWNRNVTGSEGTMQLRVEDKKRHMEYEEDIDANDFDEHHRLSTGGSVREVAAGLIIEDSGHDGSGSMYEMRLHGVHWPAQGNMLLTTTSEKFAGIFGLPHLTPDESFFRSSQQLLNQTIHEVLSKKESSAFADQSNPWTSSVGGVEDSWNPSPHCEWVVYLQVHPLTGNDLQNSGNDISDVVKEIENELRYPTGAPLPHVPEMRMSAVVYSPDCACFLESKGPPHFPEAQGNHLVGFKEEVWIYDLNFYILVMAAIVFGQVHLLKSQMRESCTPSTMGRVSFWTIIIMVLVDGMMFTVAAALSLDSPFFLRALILTFALFMSMMIGGSFLGEIYKVQESEWRPREREHTPNNITASAAAAVNPPIIVPFDQDIDAEIAENTAAGAAAVPTAGTTGTGSQQSRVTPFSSIIGRLFLAGSCISFLSLAATSWWRPLRSVYVNTMVFAYLSLWVPQIIRNMYRNSRRAFSWRFMIGQSALRILPVAYFYLRKRNVIFAETDWKAFLVVAGWLWSQLWVLAFQDVLGPRFGMPKGWMPEAWDYHPVLREDNLEAGGLPIGLVPSTSAPSSPTLERVRSLSISSVEGREKSTTAIKGMRIRAIECAICQEALEVPVVKAGQDVEPAGGGVAGVLERRKYMEAHERSSYLAEYRKPLLSLCLVSRRFRNAAQQALHHDFVLGYGDSWRSACSSWDRRLTSFLRTVGRRPDLAAAARRVSLHPRLLEVAELDDAAGVVEPRQMGRGLGLENYDPCLQPKERAFSLDLATHDYSPELMIKVPSQAAGALELAKDTLQTLNLHMTLCLTQSHLSAVELRVLLSCCTGGLTSFTYEAVRSCGGFDGNQLHPPEAIESLTYPRGSLADFTVLEDLFLSVNTLWRKDQVSPAGEIEGARLLPQLLPASTASLSITGPDTDRCLRLLPAVLLGLARAVADEGKLLRLRQVRCDSRTRLRLDRGLGLEIGSVFYDGGVGFGIDNWPLSQTTVASENVPEPLRRGTDHFILDDFDFEEWEFEAGRREDECGS</sequence>
<comment type="catalytic activity">
    <reaction evidence="1">
        <text>S-ubiquitinyl-[E2 ubiquitin-conjugating enzyme]-L-cysteine + [acceptor protein]-L-lysine = [E2 ubiquitin-conjugating enzyme]-L-cysteine + N(6)-ubiquitinyl-[acceptor protein]-L-lysine.</text>
        <dbReference type="EC" id="2.3.2.27"/>
    </reaction>
</comment>
<dbReference type="AlphaFoldDB" id="A0A0G2FRA0"/>
<evidence type="ECO:0000256" key="9">
    <source>
        <dbReference type="ARBA" id="ARBA00023136"/>
    </source>
</evidence>
<reference evidence="13 14" key="1">
    <citation type="submission" date="2015-05" db="EMBL/GenBank/DDBJ databases">
        <title>Distinctive expansion of gene families associated with plant cell wall degradation and secondary metabolism in the genomes of grapevine trunk pathogens.</title>
        <authorList>
            <person name="Lawrence D.P."/>
            <person name="Travadon R."/>
            <person name="Rolshausen P.E."/>
            <person name="Baumgartner K."/>
        </authorList>
    </citation>
    <scope>NUCLEOTIDE SEQUENCE [LARGE SCALE GENOMIC DNA]</scope>
    <source>
        <strain evidence="13">DA912</strain>
    </source>
</reference>
<protein>
    <recommendedName>
        <fullName evidence="4">RING-type E3 ubiquitin transferase</fullName>
        <ecNumber evidence="4">2.3.2.27</ecNumber>
    </recommendedName>
</protein>
<feature type="transmembrane region" description="Helical" evidence="10">
    <location>
        <begin position="438"/>
        <end position="464"/>
    </location>
</feature>
<proteinExistence type="predicted"/>
<evidence type="ECO:0000313" key="13">
    <source>
        <dbReference type="EMBL" id="KKY36717.1"/>
    </source>
</evidence>
<feature type="transmembrane region" description="Helical" evidence="10">
    <location>
        <begin position="410"/>
        <end position="432"/>
    </location>
</feature>
<evidence type="ECO:0000256" key="2">
    <source>
        <dbReference type="ARBA" id="ARBA00004127"/>
    </source>
</evidence>
<evidence type="ECO:0000256" key="11">
    <source>
        <dbReference type="SAM" id="SignalP"/>
    </source>
</evidence>
<dbReference type="OrthoDB" id="9984778at2759"/>
<feature type="transmembrane region" description="Helical" evidence="10">
    <location>
        <begin position="629"/>
        <end position="648"/>
    </location>
</feature>
<evidence type="ECO:0000256" key="10">
    <source>
        <dbReference type="SAM" id="Phobius"/>
    </source>
</evidence>
<dbReference type="Pfam" id="PF11145">
    <property type="entry name" value="DUF2921"/>
    <property type="match status" value="1"/>
</dbReference>
<dbReference type="GO" id="GO:0061630">
    <property type="term" value="F:ubiquitin protein ligase activity"/>
    <property type="evidence" value="ECO:0007669"/>
    <property type="project" value="UniProtKB-EC"/>
</dbReference>
<evidence type="ECO:0000256" key="5">
    <source>
        <dbReference type="ARBA" id="ARBA00022679"/>
    </source>
</evidence>
<dbReference type="InterPro" id="IPR021319">
    <property type="entry name" value="DUF2921"/>
</dbReference>
<evidence type="ECO:0000256" key="8">
    <source>
        <dbReference type="ARBA" id="ARBA00022989"/>
    </source>
</evidence>
<dbReference type="GO" id="GO:0012505">
    <property type="term" value="C:endomembrane system"/>
    <property type="evidence" value="ECO:0007669"/>
    <property type="project" value="UniProtKB-SubCell"/>
</dbReference>
<accession>A0A0G2FRA0</accession>
<evidence type="ECO:0000259" key="12">
    <source>
        <dbReference type="Pfam" id="PF11145"/>
    </source>
</evidence>
<evidence type="ECO:0000256" key="1">
    <source>
        <dbReference type="ARBA" id="ARBA00000900"/>
    </source>
</evidence>
<keyword evidence="11" id="KW-0732">Signal</keyword>
<organism evidence="13 14">
    <name type="scientific">Diaporthe ampelina</name>
    <dbReference type="NCBI Taxonomy" id="1214573"/>
    <lineage>
        <taxon>Eukaryota</taxon>
        <taxon>Fungi</taxon>
        <taxon>Dikarya</taxon>
        <taxon>Ascomycota</taxon>
        <taxon>Pezizomycotina</taxon>
        <taxon>Sordariomycetes</taxon>
        <taxon>Sordariomycetidae</taxon>
        <taxon>Diaporthales</taxon>
        <taxon>Diaporthaceae</taxon>
        <taxon>Diaporthe</taxon>
    </lineage>
</organism>